<proteinExistence type="predicted"/>
<evidence type="ECO:0000313" key="1">
    <source>
        <dbReference type="EMBL" id="SVD64705.1"/>
    </source>
</evidence>
<feature type="non-terminal residue" evidence="1">
    <location>
        <position position="192"/>
    </location>
</feature>
<reference evidence="1" key="1">
    <citation type="submission" date="2018-05" db="EMBL/GenBank/DDBJ databases">
        <authorList>
            <person name="Lanie J.A."/>
            <person name="Ng W.-L."/>
            <person name="Kazmierczak K.M."/>
            <person name="Andrzejewski T.M."/>
            <person name="Davidsen T.M."/>
            <person name="Wayne K.J."/>
            <person name="Tettelin H."/>
            <person name="Glass J.I."/>
            <person name="Rusch D."/>
            <person name="Podicherti R."/>
            <person name="Tsui H.-C.T."/>
            <person name="Winkler M.E."/>
        </authorList>
    </citation>
    <scope>NUCLEOTIDE SEQUENCE</scope>
</reference>
<dbReference type="EMBL" id="UINC01164059">
    <property type="protein sequence ID" value="SVD64705.1"/>
    <property type="molecule type" value="Genomic_DNA"/>
</dbReference>
<dbReference type="AlphaFoldDB" id="A0A382X290"/>
<protein>
    <submittedName>
        <fullName evidence="1">Uncharacterized protein</fullName>
    </submittedName>
</protein>
<accession>A0A382X290</accession>
<organism evidence="1">
    <name type="scientific">marine metagenome</name>
    <dbReference type="NCBI Taxonomy" id="408172"/>
    <lineage>
        <taxon>unclassified sequences</taxon>
        <taxon>metagenomes</taxon>
        <taxon>ecological metagenomes</taxon>
    </lineage>
</organism>
<sequence length="192" mass="21486">MNEAIEGIIVHHDAYYACDWKKLVSDAETTEDAISLEVSDTKWPLARKSIPGNLAGDDDPIFDEENIPTNLGSAFAITGETYRAIEDAGDPSSVLKYFRPIIIYWTGASDLEDVTRVFDNRNGYKIQSFLTPAPGYPYYEISFNFMGLDPKEELPSPTTPGIWTQYLKSRMNIPDPGEFYSQPDLKDDSAAP</sequence>
<name>A0A382X290_9ZZZZ</name>
<gene>
    <name evidence="1" type="ORF">METZ01_LOCUS417559</name>
</gene>